<dbReference type="RefSeq" id="WP_130246314.1">
    <property type="nucleotide sequence ID" value="NZ_PPUZ01000081.1"/>
</dbReference>
<comment type="caution">
    <text evidence="1">The sequence shown here is derived from an EMBL/GenBank/DDBJ whole genome shotgun (WGS) entry which is preliminary data.</text>
</comment>
<accession>A0A4Q7DYX9</accession>
<dbReference type="CDD" id="cd06223">
    <property type="entry name" value="PRTases_typeI"/>
    <property type="match status" value="1"/>
</dbReference>
<sequence length="734" mass="84291">MENKAETLEEAFSSQFTDPLFYKRIKQFAAQLNEASKDGDVMILMARKAVCLYSMLDKLGLVKPSCPVTSSRVLDYNPSWLSNKRVILVDDLIIKGTTLLTVTNQLYQKHCVKSVEIHVVAVNEDTAEERSKFKLDSGTCLFDDHVHPSRTSLKNQKCTMLSSQIVRSFIASAHPYISDFAISEAFKVGVSSRSALVKIDGWKFIDTTVYHVNKNVFTISYIPGKEKKKLIEHKLGLTITPDYMLKIRLHCRIEGMVIYCTAVPIFLFPPMYKSDIEKLFQNLHSRIKDPCENFIKGVSSTKGKLLIIQYICSLHLLKLFEKQINTALPEDKVISIQRNINDTAFLFPPSILQTIDYIAENVDRPLKGNEKHEKVIPLPSSSISLPNGTERNHLCQDKIKFLLQQPFENLYEKYEVELAKKVYQEDDSILNLMKEDETKSTLNRLNKGISFPALKSILPKNLENKEYYFHKNVDRMIDCGIAVPITGVQEENQGKKYKNAVYYRALRHGEEVIIGPRERILICTYIFIISQELNKWTYGKVEFQKILVLLFRASTKKDFLNFSDIEGEEEVSKFHLSFYLYGAVVSNITDLKSNGESLVDKYLPKGGLNSITEYLESMTNGYVTIERNTIRINKNHFPRIYRQEHKKPIGVMERVKEVAAENHQITELAYYIVSLFRANFKTDEFVVLSSLLTPHQRALAVSAELSKLQYNLNRTVDFRREIRKPLGEIYGVVS</sequence>
<reference evidence="1 2" key="1">
    <citation type="submission" date="2018-01" db="EMBL/GenBank/DDBJ databases">
        <title>Co-occurrence of chitin degradation, pigmentation and bioactivity in marine Pseudoalteromonas.</title>
        <authorList>
            <person name="Paulsen S."/>
            <person name="Gram L."/>
            <person name="Machado H."/>
        </authorList>
    </citation>
    <scope>NUCLEOTIDE SEQUENCE [LARGE SCALE GENOMIC DNA]</scope>
    <source>
        <strain evidence="1 2">S1946</strain>
    </source>
</reference>
<proteinExistence type="predicted"/>
<gene>
    <name evidence="1" type="ORF">C3B51_21295</name>
</gene>
<dbReference type="InterPro" id="IPR000836">
    <property type="entry name" value="PRTase_dom"/>
</dbReference>
<dbReference type="Gene3D" id="3.40.50.2020">
    <property type="match status" value="1"/>
</dbReference>
<organism evidence="1 2">
    <name type="scientific">Pseudoalteromonas rubra</name>
    <dbReference type="NCBI Taxonomy" id="43658"/>
    <lineage>
        <taxon>Bacteria</taxon>
        <taxon>Pseudomonadati</taxon>
        <taxon>Pseudomonadota</taxon>
        <taxon>Gammaproteobacteria</taxon>
        <taxon>Alteromonadales</taxon>
        <taxon>Pseudoalteromonadaceae</taxon>
        <taxon>Pseudoalteromonas</taxon>
    </lineage>
</organism>
<dbReference type="InterPro" id="IPR029057">
    <property type="entry name" value="PRTase-like"/>
</dbReference>
<name>A0A4Q7DYX9_9GAMM</name>
<evidence type="ECO:0000313" key="1">
    <source>
        <dbReference type="EMBL" id="RZM73151.1"/>
    </source>
</evidence>
<dbReference type="EMBL" id="PPUZ01000081">
    <property type="protein sequence ID" value="RZM73151.1"/>
    <property type="molecule type" value="Genomic_DNA"/>
</dbReference>
<dbReference type="AlphaFoldDB" id="A0A4Q7DYX9"/>
<evidence type="ECO:0000313" key="2">
    <source>
        <dbReference type="Proteomes" id="UP000292345"/>
    </source>
</evidence>
<protein>
    <submittedName>
        <fullName evidence="1">Uncharacterized protein</fullName>
    </submittedName>
</protein>
<dbReference type="Proteomes" id="UP000292345">
    <property type="component" value="Unassembled WGS sequence"/>
</dbReference>
<dbReference type="SUPFAM" id="SSF53271">
    <property type="entry name" value="PRTase-like"/>
    <property type="match status" value="1"/>
</dbReference>